<sequence>CTMTPLSNMALFEKRHKPAALLYLIFITLLLLMICLVILAIFIVLGRAEVLPAESSSSELFVQPTNASPVFFDAKDIVGAENLPLDIESTTTLDSKKSIVGDFSTPQGSAPKTTTETSTISFSVSTAAD</sequence>
<proteinExistence type="predicted"/>
<dbReference type="WBParaSite" id="PgR019_g073_t01">
    <property type="protein sequence ID" value="PgR019_g073_t01"/>
    <property type="gene ID" value="PgR019_g073"/>
</dbReference>
<dbReference type="Proteomes" id="UP000887569">
    <property type="component" value="Unplaced"/>
</dbReference>
<accession>A0A915AXB8</accession>
<evidence type="ECO:0000256" key="2">
    <source>
        <dbReference type="SAM" id="Phobius"/>
    </source>
</evidence>
<keyword evidence="2" id="KW-1133">Transmembrane helix</keyword>
<keyword evidence="2" id="KW-0472">Membrane</keyword>
<protein>
    <submittedName>
        <fullName evidence="4">Uncharacterized protein</fullName>
    </submittedName>
</protein>
<feature type="region of interest" description="Disordered" evidence="1">
    <location>
        <begin position="104"/>
        <end position="129"/>
    </location>
</feature>
<keyword evidence="3" id="KW-1185">Reference proteome</keyword>
<reference evidence="4" key="1">
    <citation type="submission" date="2022-11" db="UniProtKB">
        <authorList>
            <consortium name="WormBaseParasite"/>
        </authorList>
    </citation>
    <scope>IDENTIFICATION</scope>
</reference>
<evidence type="ECO:0000313" key="4">
    <source>
        <dbReference type="WBParaSite" id="PgR019_g073_t01"/>
    </source>
</evidence>
<keyword evidence="2" id="KW-0812">Transmembrane</keyword>
<dbReference type="AlphaFoldDB" id="A0A915AXB8"/>
<evidence type="ECO:0000256" key="1">
    <source>
        <dbReference type="SAM" id="MobiDB-lite"/>
    </source>
</evidence>
<feature type="transmembrane region" description="Helical" evidence="2">
    <location>
        <begin position="20"/>
        <end position="45"/>
    </location>
</feature>
<organism evidence="3 4">
    <name type="scientific">Parascaris univalens</name>
    <name type="common">Nematode worm</name>
    <dbReference type="NCBI Taxonomy" id="6257"/>
    <lineage>
        <taxon>Eukaryota</taxon>
        <taxon>Metazoa</taxon>
        <taxon>Ecdysozoa</taxon>
        <taxon>Nematoda</taxon>
        <taxon>Chromadorea</taxon>
        <taxon>Rhabditida</taxon>
        <taxon>Spirurina</taxon>
        <taxon>Ascaridomorpha</taxon>
        <taxon>Ascaridoidea</taxon>
        <taxon>Ascarididae</taxon>
        <taxon>Parascaris</taxon>
    </lineage>
</organism>
<evidence type="ECO:0000313" key="3">
    <source>
        <dbReference type="Proteomes" id="UP000887569"/>
    </source>
</evidence>
<name>A0A915AXB8_PARUN</name>